<sequence length="669" mass="71455">MCEGAGCGLGASTVQGEATPERLEEQKVRLDGPFSNNCRWEQPHARRWPPTVMNVFSTTGALVVAAAALLGEDLQQALYVEAHRRVPNRKGFLQELLDEHCRDSCSANGITALSEYSCLDSAARLVVAADTGSGGWSCYHPTGLRIGLNSAQCVNDCGETFACGDGPAEASSVRWSEDAAIRKVLYENRYRYCQPERCVNDVQASLDAYCADALRFLCGRGDGACQDGPVARMDIGNEPDQSREWRCYDPSGLDAASATGICLDGCTVQEVTCSGVDRASDSTGRHWNLKAALEFIVRGAKAKLLTPGQTSKLQAVLDEACREALAKECPPESASCKGGAVARKDSTADGQPQIWGCYEPAALVSDRFTALCISNCADEVPCNHGTDTSRGARVWRDAVDFASLIAEKSATTCGASLHSNAVLSRLQRVLDDYCNDLLKGICQGTFCPLGAVARKDVGGPSQTTKEWRCYNAVYLTEDVNTAICVSDCGEEVACQHGVSGGAARSSRSWRGSPSRCVCSQGAGIALSQLPLESAKALGQQDGAKCEARQEAAAHEECGVSPLQPAAEEGLLKISCEEEGKVPEFRGIPKEGVRLEKAGRGQLPLQCCSGAHGQHNTTKCKNFYRETASLSGALDKSKEEGRLVLVVPGCARRQIQGLAGWESIEEARRQ</sequence>
<reference evidence="1 2" key="1">
    <citation type="journal article" date="2016" name="BMC Genomics">
        <title>Comparative genomics reveals Cyclospora cayetanensis possesses coccidia-like metabolism and invasion components but unique surface antigens.</title>
        <authorList>
            <person name="Liu S."/>
            <person name="Wang L."/>
            <person name="Zheng H."/>
            <person name="Xu Z."/>
            <person name="Roellig D.M."/>
            <person name="Li N."/>
            <person name="Frace M.A."/>
            <person name="Tang K."/>
            <person name="Arrowood M.J."/>
            <person name="Moss D.M."/>
            <person name="Zhang L."/>
            <person name="Feng Y."/>
            <person name="Xiao L."/>
        </authorList>
    </citation>
    <scope>NUCLEOTIDE SEQUENCE [LARGE SCALE GENOMIC DNA]</scope>
    <source>
        <strain evidence="1 2">CHN_HEN01</strain>
    </source>
</reference>
<evidence type="ECO:0000313" key="1">
    <source>
        <dbReference type="EMBL" id="OEH75324.1"/>
    </source>
</evidence>
<dbReference type="AlphaFoldDB" id="A0A1D3CVW0"/>
<keyword evidence="2" id="KW-1185">Reference proteome</keyword>
<dbReference type="InParanoid" id="A0A1D3CVW0"/>
<accession>A0A1D3CVW0</accession>
<gene>
    <name evidence="1" type="ORF">cyc_03918</name>
</gene>
<dbReference type="VEuPathDB" id="ToxoDB:cyc_03918"/>
<dbReference type="InterPro" id="IPR019562">
    <property type="entry name" value="Micronemal-adhesive-rpt_sia-bd"/>
</dbReference>
<protein>
    <submittedName>
        <fullName evidence="1">Uncharacterized protein</fullName>
    </submittedName>
</protein>
<dbReference type="EMBL" id="JROU02001759">
    <property type="protein sequence ID" value="OEH75324.1"/>
    <property type="molecule type" value="Genomic_DNA"/>
</dbReference>
<dbReference type="Proteomes" id="UP000095192">
    <property type="component" value="Unassembled WGS sequence"/>
</dbReference>
<organism evidence="1 2">
    <name type="scientific">Cyclospora cayetanensis</name>
    <dbReference type="NCBI Taxonomy" id="88456"/>
    <lineage>
        <taxon>Eukaryota</taxon>
        <taxon>Sar</taxon>
        <taxon>Alveolata</taxon>
        <taxon>Apicomplexa</taxon>
        <taxon>Conoidasida</taxon>
        <taxon>Coccidia</taxon>
        <taxon>Eucoccidiorida</taxon>
        <taxon>Eimeriorina</taxon>
        <taxon>Eimeriidae</taxon>
        <taxon>Cyclospora</taxon>
    </lineage>
</organism>
<proteinExistence type="predicted"/>
<dbReference type="Pfam" id="PF10564">
    <property type="entry name" value="MAR_sialic_bdg"/>
    <property type="match status" value="4"/>
</dbReference>
<evidence type="ECO:0000313" key="2">
    <source>
        <dbReference type="Proteomes" id="UP000095192"/>
    </source>
</evidence>
<dbReference type="VEuPathDB" id="ToxoDB:LOC113147061"/>
<dbReference type="Gene3D" id="3.90.640.70">
    <property type="match status" value="4"/>
</dbReference>
<name>A0A1D3CVW0_9EIME</name>
<comment type="caution">
    <text evidence="1">The sequence shown here is derived from an EMBL/GenBank/DDBJ whole genome shotgun (WGS) entry which is preliminary data.</text>
</comment>